<feature type="region of interest" description="Disordered" evidence="7">
    <location>
        <begin position="349"/>
        <end position="469"/>
    </location>
</feature>
<dbReference type="InterPro" id="IPR000571">
    <property type="entry name" value="Znf_CCCH"/>
</dbReference>
<keyword evidence="5" id="KW-0238">DNA-binding</keyword>
<dbReference type="AlphaFoldDB" id="A0AAV8F299"/>
<keyword evidence="4 6" id="KW-0862">Zinc</keyword>
<reference evidence="9" key="1">
    <citation type="submission" date="2022-08" db="EMBL/GenBank/DDBJ databases">
        <authorList>
            <person name="Marques A."/>
        </authorList>
    </citation>
    <scope>NUCLEOTIDE SEQUENCE</scope>
    <source>
        <strain evidence="9">RhyPub2mFocal</strain>
        <tissue evidence="9">Leaves</tissue>
    </source>
</reference>
<keyword evidence="3 6" id="KW-0863">Zinc-finger</keyword>
<evidence type="ECO:0000256" key="2">
    <source>
        <dbReference type="ARBA" id="ARBA00022737"/>
    </source>
</evidence>
<evidence type="ECO:0000256" key="7">
    <source>
        <dbReference type="SAM" id="MobiDB-lite"/>
    </source>
</evidence>
<feature type="compositionally biased region" description="Acidic residues" evidence="7">
    <location>
        <begin position="642"/>
        <end position="658"/>
    </location>
</feature>
<protein>
    <submittedName>
        <fullName evidence="9">Zinc finger CCCH domain-containing protein 32</fullName>
    </submittedName>
</protein>
<feature type="compositionally biased region" description="Basic and acidic residues" evidence="7">
    <location>
        <begin position="415"/>
        <end position="457"/>
    </location>
</feature>
<keyword evidence="1 6" id="KW-0479">Metal-binding</keyword>
<dbReference type="PROSITE" id="PS50103">
    <property type="entry name" value="ZF_C3H1"/>
    <property type="match status" value="3"/>
</dbReference>
<feature type="region of interest" description="Disordered" evidence="7">
    <location>
        <begin position="142"/>
        <end position="205"/>
    </location>
</feature>
<evidence type="ECO:0000259" key="8">
    <source>
        <dbReference type="PROSITE" id="PS50103"/>
    </source>
</evidence>
<keyword evidence="10" id="KW-1185">Reference proteome</keyword>
<feature type="compositionally biased region" description="Acidic residues" evidence="7">
    <location>
        <begin position="678"/>
        <end position="706"/>
    </location>
</feature>
<dbReference type="GO" id="GO:0008270">
    <property type="term" value="F:zinc ion binding"/>
    <property type="evidence" value="ECO:0007669"/>
    <property type="project" value="UniProtKB-KW"/>
</dbReference>
<feature type="compositionally biased region" description="Acidic residues" evidence="7">
    <location>
        <begin position="609"/>
        <end position="619"/>
    </location>
</feature>
<evidence type="ECO:0000313" key="10">
    <source>
        <dbReference type="Proteomes" id="UP001140206"/>
    </source>
</evidence>
<evidence type="ECO:0000313" key="9">
    <source>
        <dbReference type="EMBL" id="KAJ4785221.1"/>
    </source>
</evidence>
<evidence type="ECO:0000256" key="4">
    <source>
        <dbReference type="ARBA" id="ARBA00022833"/>
    </source>
</evidence>
<comment type="caution">
    <text evidence="9">The sequence shown here is derived from an EMBL/GenBank/DDBJ whole genome shotgun (WGS) entry which is preliminary data.</text>
</comment>
<dbReference type="GO" id="GO:0003729">
    <property type="term" value="F:mRNA binding"/>
    <property type="evidence" value="ECO:0007669"/>
    <property type="project" value="TreeGrafter"/>
</dbReference>
<feature type="zinc finger region" description="C3H1-type" evidence="6">
    <location>
        <begin position="113"/>
        <end position="140"/>
    </location>
</feature>
<evidence type="ECO:0000256" key="1">
    <source>
        <dbReference type="ARBA" id="ARBA00022723"/>
    </source>
</evidence>
<dbReference type="PANTHER" id="PTHR15725:SF14">
    <property type="entry name" value="ZINC FINGER CCCH DOMAIN-CONTAINING PROTEIN 11A"/>
    <property type="match status" value="1"/>
</dbReference>
<name>A0AAV8F299_9POAL</name>
<feature type="compositionally biased region" description="Basic and acidic residues" evidence="7">
    <location>
        <begin position="542"/>
        <end position="564"/>
    </location>
</feature>
<feature type="compositionally biased region" description="Polar residues" evidence="7">
    <location>
        <begin position="245"/>
        <end position="257"/>
    </location>
</feature>
<feature type="zinc finger region" description="C3H1-type" evidence="6">
    <location>
        <begin position="63"/>
        <end position="89"/>
    </location>
</feature>
<feature type="domain" description="C3H1-type" evidence="8">
    <location>
        <begin position="63"/>
        <end position="89"/>
    </location>
</feature>
<dbReference type="Gene3D" id="4.10.1000.10">
    <property type="entry name" value="Zinc finger, CCCH-type"/>
    <property type="match status" value="2"/>
</dbReference>
<evidence type="ECO:0000256" key="5">
    <source>
        <dbReference type="ARBA" id="ARBA00023125"/>
    </source>
</evidence>
<feature type="compositionally biased region" description="Basic and acidic residues" evidence="7">
    <location>
        <begin position="592"/>
        <end position="605"/>
    </location>
</feature>
<dbReference type="PANTHER" id="PTHR15725">
    <property type="entry name" value="ZN-FINGER, C-X8-C-X5-C-X3-H TYPE-CONTAINING"/>
    <property type="match status" value="1"/>
</dbReference>
<evidence type="ECO:0000256" key="6">
    <source>
        <dbReference type="PROSITE-ProRule" id="PRU00723"/>
    </source>
</evidence>
<feature type="compositionally biased region" description="Basic and acidic residues" evidence="7">
    <location>
        <begin position="367"/>
        <end position="397"/>
    </location>
</feature>
<feature type="compositionally biased region" description="Low complexity" evidence="7">
    <location>
        <begin position="580"/>
        <end position="590"/>
    </location>
</feature>
<feature type="compositionally biased region" description="Basic and acidic residues" evidence="7">
    <location>
        <begin position="349"/>
        <end position="360"/>
    </location>
</feature>
<evidence type="ECO:0000256" key="3">
    <source>
        <dbReference type="ARBA" id="ARBA00022771"/>
    </source>
</evidence>
<dbReference type="GO" id="GO:0003677">
    <property type="term" value="F:DNA binding"/>
    <property type="evidence" value="ECO:0007669"/>
    <property type="project" value="UniProtKB-KW"/>
</dbReference>
<keyword evidence="2" id="KW-0677">Repeat</keyword>
<feature type="compositionally biased region" description="Basic and acidic residues" evidence="7">
    <location>
        <begin position="258"/>
        <end position="271"/>
    </location>
</feature>
<dbReference type="InterPro" id="IPR041686">
    <property type="entry name" value="Znf-CCCH_3"/>
</dbReference>
<dbReference type="FunFam" id="4.10.1000.10:FF:000021">
    <property type="entry name" value="Zinc finger CCCH domain-containing protein 17"/>
    <property type="match status" value="1"/>
</dbReference>
<feature type="zinc finger region" description="C3H1-type" evidence="6">
    <location>
        <begin position="32"/>
        <end position="61"/>
    </location>
</feature>
<dbReference type="Proteomes" id="UP001140206">
    <property type="component" value="Chromosome 2"/>
</dbReference>
<dbReference type="SUPFAM" id="SSF90229">
    <property type="entry name" value="CCCH zinc finger"/>
    <property type="match status" value="1"/>
</dbReference>
<feature type="region of interest" description="Disordered" evidence="7">
    <location>
        <begin position="533"/>
        <end position="717"/>
    </location>
</feature>
<dbReference type="SMART" id="SM00356">
    <property type="entry name" value="ZnF_C3H1"/>
    <property type="match status" value="3"/>
</dbReference>
<dbReference type="Pfam" id="PF00642">
    <property type="entry name" value="zf-CCCH"/>
    <property type="match status" value="1"/>
</dbReference>
<feature type="domain" description="C3H1-type" evidence="8">
    <location>
        <begin position="32"/>
        <end position="61"/>
    </location>
</feature>
<feature type="compositionally biased region" description="Basic and acidic residues" evidence="7">
    <location>
        <begin position="632"/>
        <end position="641"/>
    </location>
</feature>
<feature type="compositionally biased region" description="Polar residues" evidence="7">
    <location>
        <begin position="164"/>
        <end position="183"/>
    </location>
</feature>
<feature type="compositionally biased region" description="Polar residues" evidence="7">
    <location>
        <begin position="142"/>
        <end position="153"/>
    </location>
</feature>
<feature type="domain" description="C3H1-type" evidence="8">
    <location>
        <begin position="113"/>
        <end position="140"/>
    </location>
</feature>
<feature type="compositionally biased region" description="Basic and acidic residues" evidence="7">
    <location>
        <begin position="284"/>
        <end position="293"/>
    </location>
</feature>
<gene>
    <name evidence="9" type="ORF">LUZ62_036467</name>
</gene>
<dbReference type="EMBL" id="JAMFTS010000002">
    <property type="protein sequence ID" value="KAJ4785221.1"/>
    <property type="molecule type" value="Genomic_DNA"/>
</dbReference>
<dbReference type="Pfam" id="PF15663">
    <property type="entry name" value="zf-CCCH_3"/>
    <property type="match status" value="1"/>
</dbReference>
<feature type="region of interest" description="Disordered" evidence="7">
    <location>
        <begin position="230"/>
        <end position="313"/>
    </location>
</feature>
<organism evidence="9 10">
    <name type="scientific">Rhynchospora pubera</name>
    <dbReference type="NCBI Taxonomy" id="906938"/>
    <lineage>
        <taxon>Eukaryota</taxon>
        <taxon>Viridiplantae</taxon>
        <taxon>Streptophyta</taxon>
        <taxon>Embryophyta</taxon>
        <taxon>Tracheophyta</taxon>
        <taxon>Spermatophyta</taxon>
        <taxon>Magnoliopsida</taxon>
        <taxon>Liliopsida</taxon>
        <taxon>Poales</taxon>
        <taxon>Cyperaceae</taxon>
        <taxon>Cyperoideae</taxon>
        <taxon>Rhynchosporeae</taxon>
        <taxon>Rhynchospora</taxon>
    </lineage>
</organism>
<proteinExistence type="predicted"/>
<dbReference type="InterPro" id="IPR036855">
    <property type="entry name" value="Znf_CCCH_sf"/>
</dbReference>
<sequence length="717" mass="80577">MESGGIRPPAAAAAATAGGAPPVQLTAEEEAIKRNTDCVYFLASPLTCKKGSECEYRHSEGARVNPRDCFYWINSNCTNRKCAFRHPPLESIFGVLPTPAVPAAALAAGYNPTKQSTPCYYFQKGNCLKGDRCPFMHGPPSTGTNTVPQQPTKVSAAPIGPSNPAANSKPTQISSFSTNNTKPTQDKLVPNASKPVHFNGPSREAPAITKLRAAITVNNAHQLPYKTVPAVNSSDEGHLRLPHTQFPSSKGTPVQNQERSDERPQDSREGDEFLGESSPGFDVIVDHDEEDSRYMPPNEEDYRRAFADPYDPAEMYPVDDYELMSRYDRDRNHIMSEHDYEPEFDHEVNRFEYKGNDQYDRKRRRRDSSSEHVLDRPSRRQSYREEAGIGAETDLRHRLMNKQRRLDGSTSRSDVSADKQDDRYQRQHNRREERYMEERERHRNRGTDRTDVLDRGGMRGGGRLQGRIKMPLKPDERSDFVHGEIEMERGRHLRGSARVSPVAVEFSSGYHHEGMRQRSNDRVFVAQMAARRDDGAFSGPKRLSELKSVKGTDKVSEGKTKDFDGPMSLSEILKKKREAAGMASGNGSSSENKGHDDDTSPKGRSTDTALDEQEVEEGMISEGNGTSYKVEVTSKVDGADEKEFEDDQEMEEPDDEIRGEDPNYYEGEEGEEYRMEDENAYQEEGEEANEYPEGEEGLEDDDEDEEAFARKVGVVLS</sequence>
<accession>A0AAV8F299</accession>